<comment type="caution">
    <text evidence="2">The sequence shown here is derived from an EMBL/GenBank/DDBJ whole genome shotgun (WGS) entry which is preliminary data.</text>
</comment>
<evidence type="ECO:0000313" key="2">
    <source>
        <dbReference type="EMBL" id="CAK9032379.1"/>
    </source>
</evidence>
<dbReference type="Pfam" id="PF00004">
    <property type="entry name" value="AAA"/>
    <property type="match status" value="1"/>
</dbReference>
<dbReference type="InterPro" id="IPR003959">
    <property type="entry name" value="ATPase_AAA_core"/>
</dbReference>
<accession>A0ABP0L2D0</accession>
<sequence length="332" mass="36913">MRDKLESSSAVSQRDVIRAIRLWRFFWQRHVLNSDSAPRGTRLRASRALLLSFGMTYYVGLNSEQRKLFVKTICGYFEEIKAAETSGSVDLPEVLEEEMSLYMEHIDPGPGIAFTKALKENVFAIVVGIECNIPVMIVGMPGTGKTLAVNVATNVLRGDRSVPFFRQFQDVANSVFRYQCSKESTSKQIHELFENALRFKQQADSSTRRCPVVFIDEAALPPESMESLKAMHYWIDQGELFCCVLANKPLDAAKRNRCLQVFRDEADGEDLKVLAANCLGVSLEDPSSAAVVSGFCGAFREISRGQEKGPVVQSMPLASLAACYCQVDARSP</sequence>
<keyword evidence="2" id="KW-0472">Membrane</keyword>
<evidence type="ECO:0000313" key="3">
    <source>
        <dbReference type="Proteomes" id="UP001642464"/>
    </source>
</evidence>
<organism evidence="2 3">
    <name type="scientific">Durusdinium trenchii</name>
    <dbReference type="NCBI Taxonomy" id="1381693"/>
    <lineage>
        <taxon>Eukaryota</taxon>
        <taxon>Sar</taxon>
        <taxon>Alveolata</taxon>
        <taxon>Dinophyceae</taxon>
        <taxon>Suessiales</taxon>
        <taxon>Symbiodiniaceae</taxon>
        <taxon>Durusdinium</taxon>
    </lineage>
</organism>
<protein>
    <submittedName>
        <fullName evidence="2">Uncharacterized transmembrane protein DDB_G0290641</fullName>
    </submittedName>
</protein>
<evidence type="ECO:0000259" key="1">
    <source>
        <dbReference type="Pfam" id="PF00004"/>
    </source>
</evidence>
<keyword evidence="3" id="KW-1185">Reference proteome</keyword>
<dbReference type="InterPro" id="IPR031248">
    <property type="entry name" value="RNF213"/>
</dbReference>
<keyword evidence="2" id="KW-0812">Transmembrane</keyword>
<feature type="domain" description="ATPase AAA-type core" evidence="1">
    <location>
        <begin position="135"/>
        <end position="218"/>
    </location>
</feature>
<dbReference type="SUPFAM" id="SSF52540">
    <property type="entry name" value="P-loop containing nucleoside triphosphate hydrolases"/>
    <property type="match status" value="1"/>
</dbReference>
<proteinExistence type="predicted"/>
<reference evidence="2 3" key="1">
    <citation type="submission" date="2024-02" db="EMBL/GenBank/DDBJ databases">
        <authorList>
            <person name="Chen Y."/>
            <person name="Shah S."/>
            <person name="Dougan E. K."/>
            <person name="Thang M."/>
            <person name="Chan C."/>
        </authorList>
    </citation>
    <scope>NUCLEOTIDE SEQUENCE [LARGE SCALE GENOMIC DNA]</scope>
</reference>
<dbReference type="Proteomes" id="UP001642464">
    <property type="component" value="Unassembled WGS sequence"/>
</dbReference>
<dbReference type="EMBL" id="CAXAMM010013869">
    <property type="protein sequence ID" value="CAK9032379.1"/>
    <property type="molecule type" value="Genomic_DNA"/>
</dbReference>
<dbReference type="PANTHER" id="PTHR22605:SF1">
    <property type="entry name" value="RZ-TYPE DOMAIN-CONTAINING PROTEIN"/>
    <property type="match status" value="1"/>
</dbReference>
<dbReference type="PANTHER" id="PTHR22605">
    <property type="entry name" value="RZ-TYPE DOMAIN-CONTAINING PROTEIN"/>
    <property type="match status" value="1"/>
</dbReference>
<gene>
    <name evidence="2" type="ORF">SCF082_LOCUS20048</name>
</gene>
<name>A0ABP0L2D0_9DINO</name>
<dbReference type="Gene3D" id="3.40.50.300">
    <property type="entry name" value="P-loop containing nucleotide triphosphate hydrolases"/>
    <property type="match status" value="1"/>
</dbReference>
<dbReference type="InterPro" id="IPR027417">
    <property type="entry name" value="P-loop_NTPase"/>
</dbReference>
<dbReference type="CDD" id="cd00009">
    <property type="entry name" value="AAA"/>
    <property type="match status" value="1"/>
</dbReference>